<evidence type="ECO:0000256" key="2">
    <source>
        <dbReference type="ARBA" id="ARBA00007866"/>
    </source>
</evidence>
<dbReference type="AlphaFoldDB" id="A0A841M6G5"/>
<feature type="domain" description="Cytochrome oxidase subunit II transmembrane region profile" evidence="17">
    <location>
        <begin position="20"/>
        <end position="117"/>
    </location>
</feature>
<accession>A0A841M6G5</accession>
<dbReference type="PROSITE" id="PS50999">
    <property type="entry name" value="COX2_TM"/>
    <property type="match status" value="1"/>
</dbReference>
<keyword evidence="9 15" id="KW-1133">Transmembrane helix</keyword>
<evidence type="ECO:0000256" key="5">
    <source>
        <dbReference type="ARBA" id="ARBA00022660"/>
    </source>
</evidence>
<feature type="domain" description="Cytochrome oxidase subunit II copper A binding" evidence="16">
    <location>
        <begin position="123"/>
        <end position="235"/>
    </location>
</feature>
<sequence length="343" mass="38627">MKFGSSRVLALLSLAVLTLFMSGCQQVLLDPKGAVGMQERNLIYFATGLMLLVVIPVIFMTLYFAWKYRASNEEADYQPDWHHSTKIELAVWLIPCAIIVVLGTVTWFATHKLDPYRPLDSDVPPLEVEVTALDWKWVFFYPQYGIATVNEMAMPVDVPVNFKLTSGTVMNSFFIPALGSQVYTMAGMQTKLHLIANHEGVFDGMSANYSGAGFAQMRFKAHSFDQAGFDKWVAEVKTKGEVMDRTRYLSLEQPSEKHPVQYFTYNDPELFHDIINRCVDGKAVCMDDEMHRVQMARAARANLRKSSPIDMSLWADDVICLTTPVNLTAVDSMKTSSPRPPRG</sequence>
<gene>
    <name evidence="18" type="ORF">FHS77_001714</name>
</gene>
<dbReference type="InterPro" id="IPR036257">
    <property type="entry name" value="Cyt_c_oxidase_su2_TM_sf"/>
</dbReference>
<comment type="caution">
    <text evidence="18">The sequence shown here is derived from an EMBL/GenBank/DDBJ whole genome shotgun (WGS) entry which is preliminary data.</text>
</comment>
<name>A0A841M6G5_9HYPH</name>
<dbReference type="EMBL" id="JACIIU010000006">
    <property type="protein sequence ID" value="MBB6261164.1"/>
    <property type="molecule type" value="Genomic_DNA"/>
</dbReference>
<protein>
    <recommendedName>
        <fullName evidence="14">Ubiquinol oxidase subunit 2</fullName>
    </recommendedName>
</protein>
<keyword evidence="12" id="KW-0564">Palmitate</keyword>
<evidence type="ECO:0000313" key="19">
    <source>
        <dbReference type="Proteomes" id="UP000555393"/>
    </source>
</evidence>
<dbReference type="GO" id="GO:0042773">
    <property type="term" value="P:ATP synthesis coupled electron transport"/>
    <property type="evidence" value="ECO:0007669"/>
    <property type="project" value="TreeGrafter"/>
</dbReference>
<evidence type="ECO:0000256" key="7">
    <source>
        <dbReference type="ARBA" id="ARBA00022729"/>
    </source>
</evidence>
<evidence type="ECO:0000313" key="18">
    <source>
        <dbReference type="EMBL" id="MBB6261164.1"/>
    </source>
</evidence>
<dbReference type="Gene3D" id="2.60.40.420">
    <property type="entry name" value="Cupredoxins - blue copper proteins"/>
    <property type="match status" value="1"/>
</dbReference>
<dbReference type="SUPFAM" id="SSF81464">
    <property type="entry name" value="Cytochrome c oxidase subunit II-like, transmembrane region"/>
    <property type="match status" value="1"/>
</dbReference>
<reference evidence="18 19" key="1">
    <citation type="submission" date="2020-08" db="EMBL/GenBank/DDBJ databases">
        <title>Genomic Encyclopedia of Type Strains, Phase IV (KMG-IV): sequencing the most valuable type-strain genomes for metagenomic binning, comparative biology and taxonomic classification.</title>
        <authorList>
            <person name="Goeker M."/>
        </authorList>
    </citation>
    <scope>NUCLEOTIDE SEQUENCE [LARGE SCALE GENOMIC DNA]</scope>
    <source>
        <strain evidence="18 19">DSM 22336</strain>
    </source>
</reference>
<evidence type="ECO:0000256" key="9">
    <source>
        <dbReference type="ARBA" id="ARBA00022989"/>
    </source>
</evidence>
<feature type="transmembrane region" description="Helical" evidence="15">
    <location>
        <begin position="42"/>
        <end position="66"/>
    </location>
</feature>
<dbReference type="SUPFAM" id="SSF49503">
    <property type="entry name" value="Cupredoxins"/>
    <property type="match status" value="1"/>
</dbReference>
<dbReference type="GO" id="GO:0005886">
    <property type="term" value="C:plasma membrane"/>
    <property type="evidence" value="ECO:0007669"/>
    <property type="project" value="UniProtKB-SubCell"/>
</dbReference>
<dbReference type="NCBIfam" id="TIGR01433">
    <property type="entry name" value="CyoA"/>
    <property type="match status" value="1"/>
</dbReference>
<dbReference type="InterPro" id="IPR008972">
    <property type="entry name" value="Cupredoxin"/>
</dbReference>
<evidence type="ECO:0000256" key="4">
    <source>
        <dbReference type="ARBA" id="ARBA00022475"/>
    </source>
</evidence>
<evidence type="ECO:0000256" key="13">
    <source>
        <dbReference type="ARBA" id="ARBA00023288"/>
    </source>
</evidence>
<dbReference type="InterPro" id="IPR011759">
    <property type="entry name" value="Cyt_c_oxidase_su2_TM_dom"/>
</dbReference>
<dbReference type="PROSITE" id="PS50857">
    <property type="entry name" value="COX2_CUA"/>
    <property type="match status" value="1"/>
</dbReference>
<dbReference type="InterPro" id="IPR006333">
    <property type="entry name" value="Cyt_o_ubiquinol_oxidase_su2"/>
</dbReference>
<dbReference type="PANTHER" id="PTHR22888">
    <property type="entry name" value="CYTOCHROME C OXIDASE, SUBUNIT II"/>
    <property type="match status" value="1"/>
</dbReference>
<dbReference type="GO" id="GO:0009486">
    <property type="term" value="F:cytochrome bo3 ubiquinol oxidase activity"/>
    <property type="evidence" value="ECO:0007669"/>
    <property type="project" value="InterPro"/>
</dbReference>
<keyword evidence="10 14" id="KW-0560">Oxidoreductase</keyword>
<comment type="similarity">
    <text evidence="2 14">Belongs to the cytochrome c oxidase subunit 2 family.</text>
</comment>
<keyword evidence="3 14" id="KW-0813">Transport</keyword>
<organism evidence="18 19">
    <name type="scientific">Paenochrobactrum gallinarii</name>
    <dbReference type="NCBI Taxonomy" id="643673"/>
    <lineage>
        <taxon>Bacteria</taxon>
        <taxon>Pseudomonadati</taxon>
        <taxon>Pseudomonadota</taxon>
        <taxon>Alphaproteobacteria</taxon>
        <taxon>Hyphomicrobiales</taxon>
        <taxon>Brucellaceae</taxon>
        <taxon>Paenochrobactrum</taxon>
    </lineage>
</organism>
<keyword evidence="7" id="KW-0732">Signal</keyword>
<evidence type="ECO:0000256" key="8">
    <source>
        <dbReference type="ARBA" id="ARBA00022982"/>
    </source>
</evidence>
<dbReference type="InterPro" id="IPR045187">
    <property type="entry name" value="CcO_II"/>
</dbReference>
<dbReference type="PIRSF" id="PIRSF000292">
    <property type="entry name" value="Ubi_od_II"/>
    <property type="match status" value="1"/>
</dbReference>
<evidence type="ECO:0000256" key="3">
    <source>
        <dbReference type="ARBA" id="ARBA00022448"/>
    </source>
</evidence>
<evidence type="ECO:0000259" key="17">
    <source>
        <dbReference type="PROSITE" id="PS50999"/>
    </source>
</evidence>
<dbReference type="GO" id="GO:0016682">
    <property type="term" value="F:oxidoreductase activity, acting on diphenols and related substances as donors, oxygen as acceptor"/>
    <property type="evidence" value="ECO:0007669"/>
    <property type="project" value="InterPro"/>
</dbReference>
<dbReference type="InterPro" id="IPR010514">
    <property type="entry name" value="COX_ARM"/>
</dbReference>
<evidence type="ECO:0000256" key="10">
    <source>
        <dbReference type="ARBA" id="ARBA00023002"/>
    </source>
</evidence>
<dbReference type="Pfam" id="PF06481">
    <property type="entry name" value="COX_ARM"/>
    <property type="match status" value="1"/>
</dbReference>
<keyword evidence="13" id="KW-0449">Lipoprotein</keyword>
<dbReference type="RefSeq" id="WP_184222263.1">
    <property type="nucleotide sequence ID" value="NZ_JACIIU010000006.1"/>
</dbReference>
<dbReference type="InterPro" id="IPR002429">
    <property type="entry name" value="CcO_II-like_C"/>
</dbReference>
<evidence type="ECO:0000256" key="14">
    <source>
        <dbReference type="PIRNR" id="PIRNR000292"/>
    </source>
</evidence>
<dbReference type="GO" id="GO:0004129">
    <property type="term" value="F:cytochrome-c oxidase activity"/>
    <property type="evidence" value="ECO:0007669"/>
    <property type="project" value="UniProtKB-UniRule"/>
</dbReference>
<proteinExistence type="inferred from homology"/>
<dbReference type="CDD" id="cd04212">
    <property type="entry name" value="CuRO_UO_II"/>
    <property type="match status" value="1"/>
</dbReference>
<keyword evidence="8 14" id="KW-0249">Electron transport</keyword>
<dbReference type="GO" id="GO:0005507">
    <property type="term" value="F:copper ion binding"/>
    <property type="evidence" value="ECO:0007669"/>
    <property type="project" value="InterPro"/>
</dbReference>
<evidence type="ECO:0000256" key="6">
    <source>
        <dbReference type="ARBA" id="ARBA00022692"/>
    </source>
</evidence>
<keyword evidence="5 14" id="KW-0679">Respiratory chain</keyword>
<evidence type="ECO:0000256" key="15">
    <source>
        <dbReference type="SAM" id="Phobius"/>
    </source>
</evidence>
<keyword evidence="11 14" id="KW-0472">Membrane</keyword>
<evidence type="ECO:0000256" key="12">
    <source>
        <dbReference type="ARBA" id="ARBA00023139"/>
    </source>
</evidence>
<dbReference type="Gene3D" id="1.10.287.90">
    <property type="match status" value="1"/>
</dbReference>
<dbReference type="PROSITE" id="PS51257">
    <property type="entry name" value="PROKAR_LIPOPROTEIN"/>
    <property type="match status" value="1"/>
</dbReference>
<evidence type="ECO:0000256" key="11">
    <source>
        <dbReference type="ARBA" id="ARBA00023136"/>
    </source>
</evidence>
<evidence type="ECO:0000256" key="1">
    <source>
        <dbReference type="ARBA" id="ARBA00004651"/>
    </source>
</evidence>
<comment type="subcellular location">
    <subcellularLocation>
        <location evidence="1">Cell membrane</location>
        <topology evidence="1">Multi-pass membrane protein</topology>
    </subcellularLocation>
</comment>
<keyword evidence="4 14" id="KW-1003">Cell membrane</keyword>
<keyword evidence="6 15" id="KW-0812">Transmembrane</keyword>
<feature type="transmembrane region" description="Helical" evidence="15">
    <location>
        <begin position="87"/>
        <end position="109"/>
    </location>
</feature>
<dbReference type="Proteomes" id="UP000555393">
    <property type="component" value="Unassembled WGS sequence"/>
</dbReference>
<dbReference type="PANTHER" id="PTHR22888:SF18">
    <property type="entry name" value="CYTOCHROME BO(3) UBIQUINOL OXIDASE SUBUNIT 2"/>
    <property type="match status" value="1"/>
</dbReference>
<evidence type="ECO:0000259" key="16">
    <source>
        <dbReference type="PROSITE" id="PS50857"/>
    </source>
</evidence>
<dbReference type="InterPro" id="IPR034227">
    <property type="entry name" value="CuRO_UO_II"/>
</dbReference>
<dbReference type="Pfam" id="PF00116">
    <property type="entry name" value="COX2"/>
    <property type="match status" value="1"/>
</dbReference>
<keyword evidence="19" id="KW-1185">Reference proteome</keyword>